<evidence type="ECO:0000256" key="1">
    <source>
        <dbReference type="ARBA" id="ARBA00000443"/>
    </source>
</evidence>
<dbReference type="InterPro" id="IPR045244">
    <property type="entry name" value="PGM"/>
</dbReference>
<dbReference type="InterPro" id="IPR005846">
    <property type="entry name" value="A-D-PHexomutase_a/b/a-III"/>
</dbReference>
<dbReference type="InterPro" id="IPR016066">
    <property type="entry name" value="A-D-PHexomutase_CS"/>
</dbReference>
<feature type="compositionally biased region" description="Polar residues" evidence="10">
    <location>
        <begin position="12"/>
        <end position="23"/>
    </location>
</feature>
<comment type="catalytic activity">
    <reaction evidence="1">
        <text>alpha-D-glucose 1-phosphate = alpha-D-glucose 6-phosphate</text>
        <dbReference type="Rhea" id="RHEA:23536"/>
        <dbReference type="ChEBI" id="CHEBI:58225"/>
        <dbReference type="ChEBI" id="CHEBI:58601"/>
        <dbReference type="EC" id="5.4.2.2"/>
    </reaction>
</comment>
<evidence type="ECO:0000256" key="8">
    <source>
        <dbReference type="ARBA" id="ARBA00023235"/>
    </source>
</evidence>
<evidence type="ECO:0000259" key="11">
    <source>
        <dbReference type="Pfam" id="PF02878"/>
    </source>
</evidence>
<evidence type="ECO:0000256" key="6">
    <source>
        <dbReference type="ARBA" id="ARBA00022723"/>
    </source>
</evidence>
<dbReference type="EMBL" id="CAXLJM020000049">
    <property type="protein sequence ID" value="CAL8112860.1"/>
    <property type="molecule type" value="Genomic_DNA"/>
</dbReference>
<keyword evidence="6 9" id="KW-0479">Metal-binding</keyword>
<dbReference type="InterPro" id="IPR005844">
    <property type="entry name" value="A-D-PHexomutase_a/b/a-I"/>
</dbReference>
<reference evidence="14 15" key="1">
    <citation type="submission" date="2024-08" db="EMBL/GenBank/DDBJ databases">
        <authorList>
            <person name="Cucini C."/>
            <person name="Frati F."/>
        </authorList>
    </citation>
    <scope>NUCLEOTIDE SEQUENCE [LARGE SCALE GENOMIC DNA]</scope>
</reference>
<feature type="domain" description="Alpha-D-phosphohexomutase alpha/beta/alpha" evidence="12">
    <location>
        <begin position="201"/>
        <end position="306"/>
    </location>
</feature>
<dbReference type="EC" id="5.4.2.2" evidence="4"/>
<dbReference type="Pfam" id="PF02878">
    <property type="entry name" value="PGM_PMM_I"/>
    <property type="match status" value="1"/>
</dbReference>
<protein>
    <recommendedName>
        <fullName evidence="4">phosphoglucomutase (alpha-D-glucose-1,6-bisphosphate-dependent)</fullName>
        <ecNumber evidence="4">5.4.2.2</ecNumber>
    </recommendedName>
</protein>
<evidence type="ECO:0000256" key="4">
    <source>
        <dbReference type="ARBA" id="ARBA00012728"/>
    </source>
</evidence>
<evidence type="ECO:0000256" key="10">
    <source>
        <dbReference type="SAM" id="MobiDB-lite"/>
    </source>
</evidence>
<keyword evidence="8" id="KW-0413">Isomerase</keyword>
<comment type="similarity">
    <text evidence="3 9">Belongs to the phosphohexose mutase family.</text>
</comment>
<dbReference type="Pfam" id="PF24947">
    <property type="entry name" value="PGM1_C_vert_fung"/>
    <property type="match status" value="1"/>
</dbReference>
<dbReference type="Gene3D" id="3.40.120.10">
    <property type="entry name" value="Alpha-D-Glucose-1,6-Bisphosphate, subunit A, domain 3"/>
    <property type="match status" value="3"/>
</dbReference>
<keyword evidence="5" id="KW-0597">Phosphoprotein</keyword>
<evidence type="ECO:0000256" key="2">
    <source>
        <dbReference type="ARBA" id="ARBA00001946"/>
    </source>
</evidence>
<dbReference type="Proteomes" id="UP001642540">
    <property type="component" value="Unassembled WGS sequence"/>
</dbReference>
<evidence type="ECO:0000256" key="9">
    <source>
        <dbReference type="RuleBase" id="RU004326"/>
    </source>
</evidence>
<sequence>MSPNVFPAPETVKTTAYTDQKPGTSGLRKPTKVFLESENYTENFIQAIIAAIPGGDDRKGKSLVVGGDGRFYGRQAVDIIIKIAVANGVTNLVIGQSTILSTPALSNLIRKRDPSCLGGIILTASHNPGGPDGDFGIKFNCPNGGPAPDAVTNQIFSISKALTEYRICKELPAIDLDKIGVTEFEVASIGNVRVEIIDSVEDYVNMMKEIFDFGLLKEFLDSFPVVINAMSGVTGPYVQRIFREDLCSCNPQSTFLNTEPLPDFGGHHPDPNLTYAADLVKILKENPELYQFGAAYDGDGDRNMLLGAGGFFVTPSDSLAVLAANLTTIPYFVKTGVKGLARSMPTSAAVDRVGKKLGLNVYEVPTGWKYFGNLMDAGKLSLCGEESFGTGSDHIREKDGIWASLAFLSVLANKKIGVKELMESHWKEFGRNYFLRLDYENVDGEKANKMITDLENKLKTTKPEILTEEIFNAAKGSGAAVVPEKYKIAFTDNFEYTDPVDASVAKGQGLRLVFDNGCGRLVWRLSGTGSSGATVRVYLEKFDGENVVGEALDSLKDFVEISLKLTNLHEVLNVTGPTVIT</sequence>
<dbReference type="SUPFAM" id="SSF53738">
    <property type="entry name" value="Phosphoglucomutase, first 3 domains"/>
    <property type="match status" value="2"/>
</dbReference>
<dbReference type="InterPro" id="IPR036900">
    <property type="entry name" value="A-D-PHexomutase_C_sf"/>
</dbReference>
<evidence type="ECO:0000256" key="3">
    <source>
        <dbReference type="ARBA" id="ARBA00010231"/>
    </source>
</evidence>
<keyword evidence="15" id="KW-1185">Reference proteome</keyword>
<evidence type="ECO:0000313" key="15">
    <source>
        <dbReference type="Proteomes" id="UP001642540"/>
    </source>
</evidence>
<dbReference type="SUPFAM" id="SSF55957">
    <property type="entry name" value="Phosphoglucomutase, C-terminal domain"/>
    <property type="match status" value="1"/>
</dbReference>
<dbReference type="Pfam" id="PF02880">
    <property type="entry name" value="PGM_PMM_III"/>
    <property type="match status" value="1"/>
</dbReference>
<feature type="domain" description="Alpha-D-phosphohexomutase alpha/beta/alpha" evidence="11">
    <location>
        <begin position="20"/>
        <end position="165"/>
    </location>
</feature>
<accession>A0ABP1QW66</accession>
<comment type="cofactor">
    <cofactor evidence="2">
        <name>Mg(2+)</name>
        <dbReference type="ChEBI" id="CHEBI:18420"/>
    </cofactor>
</comment>
<dbReference type="PROSITE" id="PS00710">
    <property type="entry name" value="PGM_PMM"/>
    <property type="match status" value="1"/>
</dbReference>
<evidence type="ECO:0000256" key="7">
    <source>
        <dbReference type="ARBA" id="ARBA00022842"/>
    </source>
</evidence>
<evidence type="ECO:0000259" key="12">
    <source>
        <dbReference type="Pfam" id="PF02879"/>
    </source>
</evidence>
<dbReference type="InterPro" id="IPR005841">
    <property type="entry name" value="Alpha-D-phosphohexomutase_SF"/>
</dbReference>
<gene>
    <name evidence="14" type="ORF">ODALV1_LOCUS15813</name>
</gene>
<dbReference type="InterPro" id="IPR005845">
    <property type="entry name" value="A-D-PHexomutase_a/b/a-II"/>
</dbReference>
<evidence type="ECO:0000313" key="14">
    <source>
        <dbReference type="EMBL" id="CAL8112860.1"/>
    </source>
</evidence>
<name>A0ABP1QW66_9HEXA</name>
<proteinExistence type="inferred from homology"/>
<dbReference type="PRINTS" id="PR00509">
    <property type="entry name" value="PGMPMM"/>
</dbReference>
<evidence type="ECO:0000259" key="13">
    <source>
        <dbReference type="Pfam" id="PF02880"/>
    </source>
</evidence>
<comment type="caution">
    <text evidence="14">The sequence shown here is derived from an EMBL/GenBank/DDBJ whole genome shotgun (WGS) entry which is preliminary data.</text>
</comment>
<dbReference type="PANTHER" id="PTHR22573">
    <property type="entry name" value="PHOSPHOHEXOMUTASE FAMILY MEMBER"/>
    <property type="match status" value="1"/>
</dbReference>
<dbReference type="Pfam" id="PF02879">
    <property type="entry name" value="PGM_PMM_II"/>
    <property type="match status" value="1"/>
</dbReference>
<dbReference type="InterPro" id="IPR016055">
    <property type="entry name" value="A-D-PHexomutase_a/b/a-I/II/III"/>
</dbReference>
<evidence type="ECO:0000256" key="5">
    <source>
        <dbReference type="ARBA" id="ARBA00022553"/>
    </source>
</evidence>
<dbReference type="NCBIfam" id="NF005737">
    <property type="entry name" value="PRK07564.1-1"/>
    <property type="match status" value="1"/>
</dbReference>
<feature type="region of interest" description="Disordered" evidence="10">
    <location>
        <begin position="1"/>
        <end position="28"/>
    </location>
</feature>
<dbReference type="PANTHER" id="PTHR22573:SF2">
    <property type="entry name" value="PHOSPHOGLUCOMUTASE"/>
    <property type="match status" value="1"/>
</dbReference>
<feature type="domain" description="Alpha-D-phosphohexomutase alpha/beta/alpha" evidence="13">
    <location>
        <begin position="317"/>
        <end position="429"/>
    </location>
</feature>
<dbReference type="Gene3D" id="3.30.310.50">
    <property type="entry name" value="Alpha-D-phosphohexomutase, C-terminal domain"/>
    <property type="match status" value="1"/>
</dbReference>
<organism evidence="14 15">
    <name type="scientific">Orchesella dallaii</name>
    <dbReference type="NCBI Taxonomy" id="48710"/>
    <lineage>
        <taxon>Eukaryota</taxon>
        <taxon>Metazoa</taxon>
        <taxon>Ecdysozoa</taxon>
        <taxon>Arthropoda</taxon>
        <taxon>Hexapoda</taxon>
        <taxon>Collembola</taxon>
        <taxon>Entomobryomorpha</taxon>
        <taxon>Entomobryoidea</taxon>
        <taxon>Orchesellidae</taxon>
        <taxon>Orchesellinae</taxon>
        <taxon>Orchesella</taxon>
    </lineage>
</organism>
<keyword evidence="7 9" id="KW-0460">Magnesium</keyword>